<dbReference type="EMBL" id="UZAM01013872">
    <property type="protein sequence ID" value="VDP30574.1"/>
    <property type="molecule type" value="Genomic_DNA"/>
</dbReference>
<dbReference type="Pfam" id="PF22602">
    <property type="entry name" value="NXF_NTF2"/>
    <property type="match status" value="1"/>
</dbReference>
<dbReference type="PROSITE" id="PS50177">
    <property type="entry name" value="NTF2_DOMAIN"/>
    <property type="match status" value="1"/>
</dbReference>
<dbReference type="SUPFAM" id="SSF54427">
    <property type="entry name" value="NTF2-like"/>
    <property type="match status" value="1"/>
</dbReference>
<dbReference type="OrthoDB" id="25872at2759"/>
<evidence type="ECO:0000256" key="2">
    <source>
        <dbReference type="ARBA" id="ARBA00023242"/>
    </source>
</evidence>
<evidence type="ECO:0000256" key="1">
    <source>
        <dbReference type="ARBA" id="ARBA00004123"/>
    </source>
</evidence>
<organism evidence="6">
    <name type="scientific">Soboliphyme baturini</name>
    <dbReference type="NCBI Taxonomy" id="241478"/>
    <lineage>
        <taxon>Eukaryota</taxon>
        <taxon>Metazoa</taxon>
        <taxon>Ecdysozoa</taxon>
        <taxon>Nematoda</taxon>
        <taxon>Enoplea</taxon>
        <taxon>Dorylaimia</taxon>
        <taxon>Dioctophymatida</taxon>
        <taxon>Dioctophymatoidea</taxon>
        <taxon>Soboliphymatidae</taxon>
        <taxon>Soboliphyme</taxon>
    </lineage>
</organism>
<name>A0A183J341_9BILA</name>
<reference evidence="4 5" key="2">
    <citation type="submission" date="2018-11" db="EMBL/GenBank/DDBJ databases">
        <authorList>
            <consortium name="Pathogen Informatics"/>
        </authorList>
    </citation>
    <scope>NUCLEOTIDE SEQUENCE [LARGE SCALE GENOMIC DNA]</scope>
</reference>
<dbReference type="GO" id="GO:0005634">
    <property type="term" value="C:nucleus"/>
    <property type="evidence" value="ECO:0007669"/>
    <property type="project" value="UniProtKB-SubCell"/>
</dbReference>
<gene>
    <name evidence="4" type="ORF">SBAD_LOCUS10289</name>
</gene>
<reference evidence="6" key="1">
    <citation type="submission" date="2016-06" db="UniProtKB">
        <authorList>
            <consortium name="WormBaseParasite"/>
        </authorList>
    </citation>
    <scope>IDENTIFICATION</scope>
</reference>
<sequence length="268" mass="30194">MNYYNIFDDANRSNRQKLVDAYSEDSTFTFTASLLTSNAEKSRSWSEMVRESHNIVAVSFWERFRAKLVHDGRLAVISCFCNTLPVTKHDFDSFVFDISLATDSLVCCNVTGIFHEIPAVDKTIPRFFTRVFLLLSSGSSVCIINDELLVSPLSGDLRTSYLHLLEFARTRTSEPANPVPEVLPGTAVVPNQVVGQNEEKLARVEMLARMTGMKPEWAEKIVPHRISFMVKTRSIVVRNVINKLCYPESSMIAHGNLKVNAKIAIFPE</sequence>
<dbReference type="Gene3D" id="3.10.450.50">
    <property type="match status" value="1"/>
</dbReference>
<protein>
    <submittedName>
        <fullName evidence="6">NTF2 domain-containing protein</fullName>
    </submittedName>
</protein>
<accession>A0A183J341</accession>
<dbReference type="PANTHER" id="PTHR10662">
    <property type="entry name" value="NUCLEAR RNA EXPORT FACTOR"/>
    <property type="match status" value="1"/>
</dbReference>
<dbReference type="Proteomes" id="UP000270296">
    <property type="component" value="Unassembled WGS sequence"/>
</dbReference>
<dbReference type="PANTHER" id="PTHR10662:SF22">
    <property type="entry name" value="NUCLEAR RNA EXPORT FACTOR 1"/>
    <property type="match status" value="1"/>
</dbReference>
<evidence type="ECO:0000259" key="3">
    <source>
        <dbReference type="PROSITE" id="PS50177"/>
    </source>
</evidence>
<proteinExistence type="predicted"/>
<evidence type="ECO:0000313" key="5">
    <source>
        <dbReference type="Proteomes" id="UP000270296"/>
    </source>
</evidence>
<comment type="subcellular location">
    <subcellularLocation>
        <location evidence="1">Nucleus</location>
    </subcellularLocation>
</comment>
<keyword evidence="5" id="KW-1185">Reference proteome</keyword>
<dbReference type="GO" id="GO:0003723">
    <property type="term" value="F:RNA binding"/>
    <property type="evidence" value="ECO:0007669"/>
    <property type="project" value="TreeGrafter"/>
</dbReference>
<dbReference type="InterPro" id="IPR030217">
    <property type="entry name" value="NXF_fam"/>
</dbReference>
<feature type="domain" description="NTF2" evidence="3">
    <location>
        <begin position="1"/>
        <end position="150"/>
    </location>
</feature>
<keyword evidence="2" id="KW-0539">Nucleus</keyword>
<dbReference type="GO" id="GO:0016973">
    <property type="term" value="P:poly(A)+ mRNA export from nucleus"/>
    <property type="evidence" value="ECO:0007669"/>
    <property type="project" value="TreeGrafter"/>
</dbReference>
<dbReference type="InterPro" id="IPR002075">
    <property type="entry name" value="NTF2_dom"/>
</dbReference>
<dbReference type="InterPro" id="IPR032710">
    <property type="entry name" value="NTF2-like_dom_sf"/>
</dbReference>
<dbReference type="AlphaFoldDB" id="A0A183J341"/>
<dbReference type="InterPro" id="IPR018222">
    <property type="entry name" value="Nuclear_transport_factor_2_euk"/>
</dbReference>
<dbReference type="WBParaSite" id="SBAD_0001065301-mRNA-1">
    <property type="protein sequence ID" value="SBAD_0001065301-mRNA-1"/>
    <property type="gene ID" value="SBAD_0001065301"/>
</dbReference>
<evidence type="ECO:0000313" key="6">
    <source>
        <dbReference type="WBParaSite" id="SBAD_0001065301-mRNA-1"/>
    </source>
</evidence>
<evidence type="ECO:0000313" key="4">
    <source>
        <dbReference type="EMBL" id="VDP30574.1"/>
    </source>
</evidence>